<dbReference type="RefSeq" id="XP_030745138.1">
    <property type="nucleotide sequence ID" value="XM_030889278.1"/>
</dbReference>
<dbReference type="GO" id="GO:0003676">
    <property type="term" value="F:nucleic acid binding"/>
    <property type="evidence" value="ECO:0007669"/>
    <property type="project" value="InterPro"/>
</dbReference>
<evidence type="ECO:0000256" key="3">
    <source>
        <dbReference type="ARBA" id="ARBA00022771"/>
    </source>
</evidence>
<dbReference type="SUPFAM" id="SSF57667">
    <property type="entry name" value="beta-beta-alpha zinc fingers"/>
    <property type="match status" value="1"/>
</dbReference>
<evidence type="ECO:0000256" key="2">
    <source>
        <dbReference type="ARBA" id="ARBA00022737"/>
    </source>
</evidence>
<dbReference type="AlphaFoldDB" id="A0A6J2X1S3"/>
<dbReference type="InParanoid" id="A0A6J2X1S3"/>
<dbReference type="PANTHER" id="PTHR31511">
    <property type="entry name" value="PROTEIN CBG23764"/>
    <property type="match status" value="1"/>
</dbReference>
<reference evidence="8" key="1">
    <citation type="submission" date="2025-08" db="UniProtKB">
        <authorList>
            <consortium name="RefSeq"/>
        </authorList>
    </citation>
    <scope>IDENTIFICATION</scope>
    <source>
        <tissue evidence="8">Gonads</tissue>
    </source>
</reference>
<evidence type="ECO:0000256" key="1">
    <source>
        <dbReference type="ARBA" id="ARBA00022723"/>
    </source>
</evidence>
<protein>
    <submittedName>
        <fullName evidence="8">Uncharacterized protein LOC115874176</fullName>
    </submittedName>
</protein>
<proteinExistence type="predicted"/>
<dbReference type="InterPro" id="IPR044925">
    <property type="entry name" value="His-Me_finger_sf"/>
</dbReference>
<dbReference type="InterPro" id="IPR043502">
    <property type="entry name" value="DNA/RNA_pol_sf"/>
</dbReference>
<keyword evidence="2" id="KW-0677">Repeat</keyword>
<evidence type="ECO:0000313" key="8">
    <source>
        <dbReference type="RefSeq" id="XP_030745138.1"/>
    </source>
</evidence>
<dbReference type="OrthoDB" id="6602337at2759"/>
<dbReference type="GO" id="GO:0000166">
    <property type="term" value="F:nucleotide binding"/>
    <property type="evidence" value="ECO:0007669"/>
    <property type="project" value="InterPro"/>
</dbReference>
<dbReference type="PANTHER" id="PTHR31511:SF12">
    <property type="entry name" value="RHO TERMINATION FACTOR N-TERMINAL DOMAIN-CONTAINING PROTEIN"/>
    <property type="match status" value="1"/>
</dbReference>
<dbReference type="PROSITE" id="PS00116">
    <property type="entry name" value="DNA_POLYMERASE_B"/>
    <property type="match status" value="1"/>
</dbReference>
<organism evidence="7 8">
    <name type="scientific">Sitophilus oryzae</name>
    <name type="common">Rice weevil</name>
    <name type="synonym">Curculio oryzae</name>
    <dbReference type="NCBI Taxonomy" id="7048"/>
    <lineage>
        <taxon>Eukaryota</taxon>
        <taxon>Metazoa</taxon>
        <taxon>Ecdysozoa</taxon>
        <taxon>Arthropoda</taxon>
        <taxon>Hexapoda</taxon>
        <taxon>Insecta</taxon>
        <taxon>Pterygota</taxon>
        <taxon>Neoptera</taxon>
        <taxon>Endopterygota</taxon>
        <taxon>Coleoptera</taxon>
        <taxon>Polyphaga</taxon>
        <taxon>Cucujiformia</taxon>
        <taxon>Curculionidae</taxon>
        <taxon>Dryophthorinae</taxon>
        <taxon>Sitophilus</taxon>
    </lineage>
</organism>
<dbReference type="InterPro" id="IPR036236">
    <property type="entry name" value="Znf_C2H2_sf"/>
</dbReference>
<dbReference type="SUPFAM" id="SSF56672">
    <property type="entry name" value="DNA/RNA polymerases"/>
    <property type="match status" value="1"/>
</dbReference>
<dbReference type="Gene3D" id="3.30.160.60">
    <property type="entry name" value="Classic Zinc Finger"/>
    <property type="match status" value="1"/>
</dbReference>
<dbReference type="SUPFAM" id="SSF54060">
    <property type="entry name" value="His-Me finger endonucleases"/>
    <property type="match status" value="1"/>
</dbReference>
<gene>
    <name evidence="8" type="primary">LOC115874176</name>
</gene>
<dbReference type="KEGG" id="soy:115874176"/>
<dbReference type="GO" id="GO:0071897">
    <property type="term" value="P:DNA biosynthetic process"/>
    <property type="evidence" value="ECO:0007669"/>
    <property type="project" value="UniProtKB-ARBA"/>
</dbReference>
<dbReference type="FunFam" id="3.30.160.60:FF:000110">
    <property type="entry name" value="Zinc finger protein-like"/>
    <property type="match status" value="1"/>
</dbReference>
<feature type="domain" description="C2H2-type" evidence="6">
    <location>
        <begin position="2"/>
        <end position="29"/>
    </location>
</feature>
<evidence type="ECO:0000313" key="7">
    <source>
        <dbReference type="Proteomes" id="UP000504635"/>
    </source>
</evidence>
<evidence type="ECO:0000259" key="6">
    <source>
        <dbReference type="PROSITE" id="PS50157"/>
    </source>
</evidence>
<dbReference type="GO" id="GO:0008270">
    <property type="term" value="F:zinc ion binding"/>
    <property type="evidence" value="ECO:0007669"/>
    <property type="project" value="UniProtKB-KW"/>
</dbReference>
<dbReference type="PROSITE" id="PS50157">
    <property type="entry name" value="ZINC_FINGER_C2H2_2"/>
    <property type="match status" value="1"/>
</dbReference>
<name>A0A6J2X1S3_SITOR</name>
<sequence length="1257" mass="147733">MFNCTSCSKSFSRKDNLLRHMRTACSKSRFFNQRVAKSTVNEKKERFCKDCNVPVLSNMWVGHLLSNFHKNNSKMIEDKGVQIIKSAFKERIVSYRITTEKNILDVKQYFQHLESKIQCILDYQLNKHTCIKINMELFGYYYNPTSENYDVKSFNTPFNVICKGTETKDLMEKLIIIIDKKADEFAERDSGWALLNLLYLEININKFNPLKASSFIELPVEISRRNAVVNIRNNDDYCFAWSVVAALHIPTGPNFDISSYPHYSTVLNITGIDFPMSLKDIKKFENQNNISINVYGLEKYFDKISNNQKYEVIGPLYYSCDKKEKHINLLLINDDDDNFHYCYIADFSRLISTQLSKHHGKKHLCDGCLQYYQTEQKLQYHSKHDCDHVRINLPSKDPVTDKYGNEIYENKLKYINYHKQMEVPFIVYADFECILKPLNNGNIDENPNSSYTLKKFEHIPYSFAYYIKCSFDDAFSKFERYRGFNCEKVFINLLEQDVLNLYHTFLKNPKKMNSLTELEKIKHNYATDCHICDKPLLSDKVADHCHITGNYRGPAHSLCNIKYKTPNYIPVVMHNLRNYDCHLFIKNLCLNKEELTVIAHNKEKYISFEKSIPVDCYVDKHISIIKRKKLSLRFIDSFQFLSFSLSKLSDTLKDEQCVEIKKFFDDDKKFQLIRQKGVFPYSYIDCFEKLDDTYLPEKDKFYNNITDEHISDEEYERAQTVWNLFECECIGHYSDIYLLSDTLLLADIFENFRKTCLSTYKLDPAHFYTFPGLSWEASLRYTGIELELLTDPDMLHFFKNSVRGGVSSCITRKSEANNPFLSSYDASKPHKYIMYYDATNLYGFAMSQYLPTGDFKWLTEKEIENLDIFSISNTSEKGFVLEVDLEYPENLHDHHNDFPFCPENYKPPNSNSTKLIPNLNSKSKYVIHYQLLQQCLQNGLKLTKIHRVLQFSQSAWLKKFIDLNTTLRNESRNEFDRHTFKLANNSIYGKTMENVDRRVDVRLVTEWEKNKQKDGAENLIAKPYFKDLTIFSENLVAIQMQKVSITYNKPIYVGFCVLDISKTVMYDFFYNFLKPLYKENVSLLYTDTDSFILEIETNNVYCDMQKNIHKFDTSNYLPNNMHNMPITQSVVGKFKDEYAGEPITTFYGTGAKAYCIKTENSLLKKAKGIKKPTIKNQLDFIHYKDVVENNSKKFCSMYVFRSRLHTIFTELVNKIALSSEDTKRYKIPHDYKTLAWGHQDIPFYQWSADHPDLDVFL</sequence>
<keyword evidence="1" id="KW-0479">Metal-binding</keyword>
<keyword evidence="3 5" id="KW-0863">Zinc-finger</keyword>
<evidence type="ECO:0000256" key="4">
    <source>
        <dbReference type="ARBA" id="ARBA00022833"/>
    </source>
</evidence>
<dbReference type="InterPro" id="IPR017964">
    <property type="entry name" value="DNA-dir_DNA_pol_B_CS"/>
</dbReference>
<dbReference type="InterPro" id="IPR013087">
    <property type="entry name" value="Znf_C2H2_type"/>
</dbReference>
<dbReference type="Proteomes" id="UP000504635">
    <property type="component" value="Unplaced"/>
</dbReference>
<keyword evidence="4" id="KW-0862">Zinc</keyword>
<keyword evidence="7" id="KW-1185">Reference proteome</keyword>
<evidence type="ECO:0000256" key="5">
    <source>
        <dbReference type="PROSITE-ProRule" id="PRU00042"/>
    </source>
</evidence>
<dbReference type="GeneID" id="115874176"/>
<accession>A0A6J2X1S3</accession>